<dbReference type="EMBL" id="DTKQ01000002">
    <property type="protein sequence ID" value="HGZ78390.1"/>
    <property type="molecule type" value="Genomic_DNA"/>
</dbReference>
<feature type="transmembrane region" description="Helical" evidence="2">
    <location>
        <begin position="75"/>
        <end position="99"/>
    </location>
</feature>
<keyword evidence="2" id="KW-0812">Transmembrane</keyword>
<evidence type="ECO:0000313" key="3">
    <source>
        <dbReference type="EMBL" id="HGZ78390.1"/>
    </source>
</evidence>
<reference evidence="3" key="1">
    <citation type="journal article" date="2020" name="mSystems">
        <title>Genome- and Community-Level Interaction Insights into Carbon Utilization and Element Cycling Functions of Hydrothermarchaeota in Hydrothermal Sediment.</title>
        <authorList>
            <person name="Zhou Z."/>
            <person name="Liu Y."/>
            <person name="Xu W."/>
            <person name="Pan J."/>
            <person name="Luo Z.H."/>
            <person name="Li M."/>
        </authorList>
    </citation>
    <scope>NUCLEOTIDE SEQUENCE [LARGE SCALE GENOMIC DNA]</scope>
    <source>
        <strain evidence="3">SpSt-86</strain>
    </source>
</reference>
<keyword evidence="2" id="KW-0472">Membrane</keyword>
<comment type="caution">
    <text evidence="3">The sequence shown here is derived from an EMBL/GenBank/DDBJ whole genome shotgun (WGS) entry which is preliminary data.</text>
</comment>
<proteinExistence type="predicted"/>
<evidence type="ECO:0000256" key="1">
    <source>
        <dbReference type="SAM" id="MobiDB-lite"/>
    </source>
</evidence>
<organism evidence="3">
    <name type="scientific">Pseudothermotoga hypogea</name>
    <dbReference type="NCBI Taxonomy" id="57487"/>
    <lineage>
        <taxon>Bacteria</taxon>
        <taxon>Thermotogati</taxon>
        <taxon>Thermotogota</taxon>
        <taxon>Thermotogae</taxon>
        <taxon>Thermotogales</taxon>
        <taxon>Thermotogaceae</taxon>
        <taxon>Pseudothermotoga</taxon>
    </lineage>
</organism>
<sequence>MYSTRTGNSYHLWADLAIEWNNISGDPLKTKGRERNGIKDQRNQPDTRCFVSGVDPEGSSKQVQREGAASSDEKAIHGGSLIVLAFWTILLIWLVRLLIKLV</sequence>
<protein>
    <submittedName>
        <fullName evidence="3">Uncharacterized protein</fullName>
    </submittedName>
</protein>
<evidence type="ECO:0000256" key="2">
    <source>
        <dbReference type="SAM" id="Phobius"/>
    </source>
</evidence>
<accession>A0A832I6H0</accession>
<feature type="region of interest" description="Disordered" evidence="1">
    <location>
        <begin position="26"/>
        <end position="71"/>
    </location>
</feature>
<name>A0A832I6H0_9THEM</name>
<gene>
    <name evidence="3" type="ORF">ENW55_00200</name>
</gene>
<keyword evidence="2" id="KW-1133">Transmembrane helix</keyword>
<feature type="compositionally biased region" description="Basic and acidic residues" evidence="1">
    <location>
        <begin position="28"/>
        <end position="45"/>
    </location>
</feature>
<dbReference type="AlphaFoldDB" id="A0A832I6H0"/>